<keyword evidence="4" id="KW-1185">Reference proteome</keyword>
<gene>
    <name evidence="3" type="ORF">PGT21_007875</name>
    <name evidence="2" type="ORF">PGTUg99_028584</name>
</gene>
<dbReference type="AlphaFoldDB" id="A0A5B0NLI8"/>
<dbReference type="EMBL" id="VDEP01000405">
    <property type="protein sequence ID" value="KAA1088779.1"/>
    <property type="molecule type" value="Genomic_DNA"/>
</dbReference>
<accession>A0A5B0NLI8</accession>
<dbReference type="Proteomes" id="UP000325313">
    <property type="component" value="Unassembled WGS sequence"/>
</dbReference>
<proteinExistence type="predicted"/>
<feature type="region of interest" description="Disordered" evidence="1">
    <location>
        <begin position="35"/>
        <end position="57"/>
    </location>
</feature>
<feature type="compositionally biased region" description="Polar residues" evidence="1">
    <location>
        <begin position="43"/>
        <end position="57"/>
    </location>
</feature>
<reference evidence="4 5" key="1">
    <citation type="submission" date="2019-05" db="EMBL/GenBank/DDBJ databases">
        <title>Emergence of the Ug99 lineage of the wheat stem rust pathogen through somatic hybridization.</title>
        <authorList>
            <person name="Li F."/>
            <person name="Upadhyaya N.M."/>
            <person name="Sperschneider J."/>
            <person name="Matny O."/>
            <person name="Nguyen-Phuc H."/>
            <person name="Mago R."/>
            <person name="Raley C."/>
            <person name="Miller M.E."/>
            <person name="Silverstein K.A.T."/>
            <person name="Henningsen E."/>
            <person name="Hirsch C.D."/>
            <person name="Visser B."/>
            <person name="Pretorius Z.A."/>
            <person name="Steffenson B.J."/>
            <person name="Schwessinger B."/>
            <person name="Dodds P.N."/>
            <person name="Figueroa M."/>
        </authorList>
    </citation>
    <scope>NUCLEOTIDE SEQUENCE [LARGE SCALE GENOMIC DNA]</scope>
    <source>
        <strain evidence="3">21-0</strain>
        <strain evidence="2 5">Ug99</strain>
    </source>
</reference>
<evidence type="ECO:0000313" key="2">
    <source>
        <dbReference type="EMBL" id="KAA1088779.1"/>
    </source>
</evidence>
<evidence type="ECO:0000313" key="3">
    <source>
        <dbReference type="EMBL" id="KAA1101125.1"/>
    </source>
</evidence>
<comment type="caution">
    <text evidence="2">The sequence shown here is derived from an EMBL/GenBank/DDBJ whole genome shotgun (WGS) entry which is preliminary data.</text>
</comment>
<evidence type="ECO:0000313" key="5">
    <source>
        <dbReference type="Proteomes" id="UP000325313"/>
    </source>
</evidence>
<organism evidence="2 5">
    <name type="scientific">Puccinia graminis f. sp. tritici</name>
    <dbReference type="NCBI Taxonomy" id="56615"/>
    <lineage>
        <taxon>Eukaryota</taxon>
        <taxon>Fungi</taxon>
        <taxon>Dikarya</taxon>
        <taxon>Basidiomycota</taxon>
        <taxon>Pucciniomycotina</taxon>
        <taxon>Pucciniomycetes</taxon>
        <taxon>Pucciniales</taxon>
        <taxon>Pucciniaceae</taxon>
        <taxon>Puccinia</taxon>
    </lineage>
</organism>
<protein>
    <submittedName>
        <fullName evidence="2">Uncharacterized protein</fullName>
    </submittedName>
</protein>
<dbReference type="Proteomes" id="UP000324748">
    <property type="component" value="Unassembled WGS sequence"/>
</dbReference>
<evidence type="ECO:0000313" key="4">
    <source>
        <dbReference type="Proteomes" id="UP000324748"/>
    </source>
</evidence>
<dbReference type="EMBL" id="VSWC01000053">
    <property type="protein sequence ID" value="KAA1101125.1"/>
    <property type="molecule type" value="Genomic_DNA"/>
</dbReference>
<sequence>MANASSKYQGILERHWKNAEMKDYIVLESQTNIIFGSKGTGPQLPTDQQDPCGTQQD</sequence>
<name>A0A5B0NLI8_PUCGR</name>
<evidence type="ECO:0000256" key="1">
    <source>
        <dbReference type="SAM" id="MobiDB-lite"/>
    </source>
</evidence>